<dbReference type="EMBL" id="JANBUJ010001061">
    <property type="protein sequence ID" value="KAJ2768886.1"/>
    <property type="molecule type" value="Genomic_DNA"/>
</dbReference>
<feature type="non-terminal residue" evidence="1">
    <location>
        <position position="1"/>
    </location>
</feature>
<reference evidence="1" key="1">
    <citation type="submission" date="2022-07" db="EMBL/GenBank/DDBJ databases">
        <title>Phylogenomic reconstructions and comparative analyses of Kickxellomycotina fungi.</title>
        <authorList>
            <person name="Reynolds N.K."/>
            <person name="Stajich J.E."/>
            <person name="Barry K."/>
            <person name="Grigoriev I.V."/>
            <person name="Crous P."/>
            <person name="Smith M.E."/>
        </authorList>
    </citation>
    <scope>NUCLEOTIDE SEQUENCE</scope>
    <source>
        <strain evidence="1">CBS 109366</strain>
    </source>
</reference>
<sequence>RSAPAPHISVRIGDVDITIDGDKLAAQFPLHIPREPDFWRAQYREYRRRKAGRPREEEAPAPSPAAKPKPKPASWAALLRPSGAGGAARAATNGRPAGEGPGGRQFTSLEDALAHWTVGFNAPAVRPRGLVNTGNMCFMNVVLQALLYCAPFRSMLGSIKGSVAFSFKASTPLLEALIQYVHEFKHDKSSAEQLLQLQEALEEPFVPENVYAALQEKGAFLTLRGQQEDAQEFMSYLVDGIHEEMALALQARRAPTAAPAPAAEPDAGGWLEVGPDNRGVHMRDAGESAARTPITQIFGGALRSTLTVPQAGGGRARALHSSTREPFRWLALDVSAAGVATVEDALDELVAPESIEGYVNVQGESVHVTKQILLERMPPVLVLHLKRFVFCADAGVQKVHKFIEYPAVLALAPNWLARTPEAAQLRRARYTLSGVIYHHGSHASGGHYTCDILRSADEWLRFDDIDIACLDSVDDVLAEKKDRTAYILFYSIAS</sequence>
<comment type="caution">
    <text evidence="1">The sequence shown here is derived from an EMBL/GenBank/DDBJ whole genome shotgun (WGS) entry which is preliminary data.</text>
</comment>
<evidence type="ECO:0000313" key="1">
    <source>
        <dbReference type="EMBL" id="KAJ2768886.1"/>
    </source>
</evidence>
<organism evidence="1 2">
    <name type="scientific">Coemansia nantahalensis</name>
    <dbReference type="NCBI Taxonomy" id="2789366"/>
    <lineage>
        <taxon>Eukaryota</taxon>
        <taxon>Fungi</taxon>
        <taxon>Fungi incertae sedis</taxon>
        <taxon>Zoopagomycota</taxon>
        <taxon>Kickxellomycotina</taxon>
        <taxon>Kickxellomycetes</taxon>
        <taxon>Kickxellales</taxon>
        <taxon>Kickxellaceae</taxon>
        <taxon>Coemansia</taxon>
    </lineage>
</organism>
<proteinExistence type="predicted"/>
<keyword evidence="2" id="KW-1185">Reference proteome</keyword>
<accession>A0ACC1JXB3</accession>
<gene>
    <name evidence="1" type="ORF">IWQ57_003343</name>
</gene>
<evidence type="ECO:0000313" key="2">
    <source>
        <dbReference type="Proteomes" id="UP001140234"/>
    </source>
</evidence>
<dbReference type="Proteomes" id="UP001140234">
    <property type="component" value="Unassembled WGS sequence"/>
</dbReference>
<protein>
    <submittedName>
        <fullName evidence="1">Uncharacterized protein</fullName>
    </submittedName>
</protein>
<name>A0ACC1JXB3_9FUNG</name>